<dbReference type="SUPFAM" id="SSF101790">
    <property type="entry name" value="Aminomethyltransferase beta-barrel domain"/>
    <property type="match status" value="1"/>
</dbReference>
<dbReference type="PANTHER" id="PTHR22602:SF0">
    <property type="entry name" value="TRANSFERASE CAF17, MITOCHONDRIAL-RELATED"/>
    <property type="match status" value="1"/>
</dbReference>
<dbReference type="InterPro" id="IPR017703">
    <property type="entry name" value="YgfZ/GCV_T_CS"/>
</dbReference>
<dbReference type="Gene3D" id="3.30.70.1400">
    <property type="entry name" value="Aminomethyltransferase beta-barrel domains"/>
    <property type="match status" value="1"/>
</dbReference>
<dbReference type="Pfam" id="PF01571">
    <property type="entry name" value="GCV_T"/>
    <property type="match status" value="1"/>
</dbReference>
<dbReference type="EMBL" id="CP014544">
    <property type="protein sequence ID" value="AMO68093.1"/>
    <property type="molecule type" value="Genomic_DNA"/>
</dbReference>
<proteinExistence type="predicted"/>
<protein>
    <recommendedName>
        <fullName evidence="1">GCVT N-terminal domain-containing protein</fullName>
    </recommendedName>
</protein>
<dbReference type="InterPro" id="IPR045179">
    <property type="entry name" value="YgfZ/GcvT"/>
</dbReference>
<evidence type="ECO:0000313" key="3">
    <source>
        <dbReference type="Proteomes" id="UP000074119"/>
    </source>
</evidence>
<sequence length="348" mass="38008">MNAFWQHISKTYPDSYFSACYWQADHQDSKPRPSGERGLQLSPLSQYGFLAIEGPDCSKFLQGQTTCDWRAISTEQASLGSYCNIKGRMVISFIAGMASPEAALLRLHADTAESGRDTLGKYIVFSKAKIRNASDERVAIGISGKSARQDLQAIFNELPSKAMAQISCDKGIIVQLDEAGERFEYWGLCEHAISIWQQLSPTADICSADYWEALNIAAGIGEVCASSQDMFIPQMLNYQVIGGVSFSKGCYTGQEVVARMQYRGKLKRRLYKATLPASGLNYPPGTELFGGEAQQSIGNLVSMVSDDQKCELLAVLTEDAVASGEIHFANSSALLTVAELPYAIPSKE</sequence>
<accession>A0A127M4E0</accession>
<reference evidence="2 3" key="1">
    <citation type="submission" date="2015-12" db="EMBL/GenBank/DDBJ databases">
        <authorList>
            <person name="Shamseldin A."/>
            <person name="Moawad H."/>
            <person name="Abd El-Rahim W.M."/>
            <person name="Sadowsky M.J."/>
        </authorList>
    </citation>
    <scope>NUCLEOTIDE SEQUENCE [LARGE SCALE GENOMIC DNA]</scope>
    <source>
        <strain evidence="2 3">SM2</strain>
    </source>
</reference>
<dbReference type="SUPFAM" id="SSF103025">
    <property type="entry name" value="Folate-binding domain"/>
    <property type="match status" value="1"/>
</dbReference>
<dbReference type="STRING" id="1470434.AZF00_07145"/>
<evidence type="ECO:0000259" key="1">
    <source>
        <dbReference type="Pfam" id="PF01571"/>
    </source>
</evidence>
<dbReference type="KEGG" id="zal:AZF00_07145"/>
<dbReference type="RefSeq" id="WP_008247369.1">
    <property type="nucleotide sequence ID" value="NZ_CP014544.1"/>
</dbReference>
<gene>
    <name evidence="2" type="ORF">AZF00_07145</name>
</gene>
<dbReference type="Proteomes" id="UP000074119">
    <property type="component" value="Chromosome"/>
</dbReference>
<dbReference type="InterPro" id="IPR006222">
    <property type="entry name" value="GCVT_N"/>
</dbReference>
<dbReference type="Gene3D" id="3.30.70.1630">
    <property type="match status" value="1"/>
</dbReference>
<feature type="domain" description="GCVT N-terminal" evidence="1">
    <location>
        <begin position="44"/>
        <end position="173"/>
    </location>
</feature>
<dbReference type="Gene3D" id="2.40.30.160">
    <property type="match status" value="1"/>
</dbReference>
<organism evidence="2 3">
    <name type="scientific">Zhongshania aliphaticivorans</name>
    <dbReference type="NCBI Taxonomy" id="1470434"/>
    <lineage>
        <taxon>Bacteria</taxon>
        <taxon>Pseudomonadati</taxon>
        <taxon>Pseudomonadota</taxon>
        <taxon>Gammaproteobacteria</taxon>
        <taxon>Cellvibrionales</taxon>
        <taxon>Spongiibacteraceae</taxon>
        <taxon>Zhongshania</taxon>
    </lineage>
</organism>
<evidence type="ECO:0000313" key="2">
    <source>
        <dbReference type="EMBL" id="AMO68093.1"/>
    </source>
</evidence>
<dbReference type="NCBIfam" id="TIGR03317">
    <property type="entry name" value="ygfZ_signature"/>
    <property type="match status" value="1"/>
</dbReference>
<dbReference type="GO" id="GO:0016226">
    <property type="term" value="P:iron-sulfur cluster assembly"/>
    <property type="evidence" value="ECO:0007669"/>
    <property type="project" value="TreeGrafter"/>
</dbReference>
<name>A0A127M4E0_9GAMM</name>
<dbReference type="PANTHER" id="PTHR22602">
    <property type="entry name" value="TRANSFERASE CAF17, MITOCHONDRIAL-RELATED"/>
    <property type="match status" value="1"/>
</dbReference>
<dbReference type="InterPro" id="IPR029043">
    <property type="entry name" value="GcvT/YgfZ_C"/>
</dbReference>
<dbReference type="AlphaFoldDB" id="A0A127M4E0"/>